<evidence type="ECO:0000256" key="1">
    <source>
        <dbReference type="SAM" id="Coils"/>
    </source>
</evidence>
<reference evidence="3" key="1">
    <citation type="submission" date="2021-01" db="EMBL/GenBank/DDBJ databases">
        <authorList>
            <person name="Corre E."/>
            <person name="Pelletier E."/>
            <person name="Niang G."/>
            <person name="Scheremetjew M."/>
            <person name="Finn R."/>
            <person name="Kale V."/>
            <person name="Holt S."/>
            <person name="Cochrane G."/>
            <person name="Meng A."/>
            <person name="Brown T."/>
            <person name="Cohen L."/>
        </authorList>
    </citation>
    <scope>NUCLEOTIDE SEQUENCE</scope>
    <source>
        <strain evidence="3">CCMP127</strain>
    </source>
</reference>
<sequence>MMIRSFFLLSLSTGWLATTGEAFVARALYLPKPQSLVRVHETSVIRTAARFDPNPDDTTTKTNLVDPKLVQLQHEYKVLQERLLQDVVLTHDQDDAETIEEQMIEIAQQATRRHEEHQKDILREAQHNVEEAQETRQRLRELRQQDKKIPMEFDVYDQLAFYNDYQELAAKHKVAVAKTLLKHLEENEKKLHAMLDVLKQEHQEHRDGNNNKHVKQQEKMLHSHHSSFLDNVKGAILAHPDILISLDPHIL</sequence>
<feature type="coiled-coil region" evidence="1">
    <location>
        <begin position="115"/>
        <end position="149"/>
    </location>
</feature>
<feature type="signal peptide" evidence="2">
    <location>
        <begin position="1"/>
        <end position="22"/>
    </location>
</feature>
<name>A0A7S3KYE9_9STRA</name>
<feature type="chain" id="PRO_5031422040" evidence="2">
    <location>
        <begin position="23"/>
        <end position="251"/>
    </location>
</feature>
<protein>
    <submittedName>
        <fullName evidence="3">Uncharacterized protein</fullName>
    </submittedName>
</protein>
<accession>A0A7S3KYE9</accession>
<proteinExistence type="predicted"/>
<evidence type="ECO:0000313" key="3">
    <source>
        <dbReference type="EMBL" id="CAE0402284.1"/>
    </source>
</evidence>
<keyword evidence="1" id="KW-0175">Coiled coil</keyword>
<gene>
    <name evidence="3" type="ORF">ACOF00016_LOCUS577</name>
</gene>
<keyword evidence="2" id="KW-0732">Signal</keyword>
<dbReference type="EMBL" id="HBIM01000664">
    <property type="protein sequence ID" value="CAE0402284.1"/>
    <property type="molecule type" value="Transcribed_RNA"/>
</dbReference>
<organism evidence="3">
    <name type="scientific">Amphora coffeiformis</name>
    <dbReference type="NCBI Taxonomy" id="265554"/>
    <lineage>
        <taxon>Eukaryota</taxon>
        <taxon>Sar</taxon>
        <taxon>Stramenopiles</taxon>
        <taxon>Ochrophyta</taxon>
        <taxon>Bacillariophyta</taxon>
        <taxon>Bacillariophyceae</taxon>
        <taxon>Bacillariophycidae</taxon>
        <taxon>Thalassiophysales</taxon>
        <taxon>Catenulaceae</taxon>
        <taxon>Amphora</taxon>
    </lineage>
</organism>
<dbReference type="AlphaFoldDB" id="A0A7S3KYE9"/>
<evidence type="ECO:0000256" key="2">
    <source>
        <dbReference type="SAM" id="SignalP"/>
    </source>
</evidence>